<evidence type="ECO:0000313" key="1">
    <source>
        <dbReference type="EMBL" id="ADD27859.1"/>
    </source>
</evidence>
<evidence type="ECO:0000313" key="3">
    <source>
        <dbReference type="Proteomes" id="UP000006655"/>
    </source>
</evidence>
<dbReference type="EMBL" id="CP005385">
    <property type="protein sequence ID" value="AGK04326.1"/>
    <property type="molecule type" value="Genomic_DNA"/>
</dbReference>
<dbReference type="Proteomes" id="UP000006655">
    <property type="component" value="Chromosome"/>
</dbReference>
<dbReference type="Proteomes" id="UP000013026">
    <property type="component" value="Chromosome"/>
</dbReference>
<reference evidence="2" key="2">
    <citation type="submission" date="2013-04" db="EMBL/GenBank/DDBJ databases">
        <title>Non-Hybrid, Finished Microbial Genome Assemblies from Long-Read SMRT Sequencing Data.</title>
        <authorList>
            <person name="Klammer A."/>
            <person name="Drake J."/>
            <person name="Heiner C."/>
            <person name="Clum A."/>
            <person name="Copeland A."/>
            <person name="Huddleston J."/>
            <person name="Eichler E."/>
            <person name="Turner S.W."/>
        </authorList>
    </citation>
    <scope>NUCLEOTIDE SEQUENCE</scope>
    <source>
        <strain evidence="2">DSM 1279</strain>
    </source>
</reference>
<dbReference type="AlphaFoldDB" id="D3PQX6"/>
<organism evidence="2 4">
    <name type="scientific">Meiothermus ruber (strain ATCC 35948 / DSM 1279 / VKM B-1258 / 21)</name>
    <name type="common">Thermus ruber</name>
    <dbReference type="NCBI Taxonomy" id="504728"/>
    <lineage>
        <taxon>Bacteria</taxon>
        <taxon>Thermotogati</taxon>
        <taxon>Deinococcota</taxon>
        <taxon>Deinococci</taxon>
        <taxon>Thermales</taxon>
        <taxon>Thermaceae</taxon>
        <taxon>Meiothermus</taxon>
    </lineage>
</organism>
<dbReference type="STRING" id="504728.K649_05120"/>
<evidence type="ECO:0000313" key="4">
    <source>
        <dbReference type="Proteomes" id="UP000013026"/>
    </source>
</evidence>
<name>D3PQX6_MEIRD</name>
<gene>
    <name evidence="1" type="ordered locus">Mrub_1095</name>
    <name evidence="2" type="ORF">K649_05120</name>
</gene>
<dbReference type="KEGG" id="mre:K649_05120"/>
<reference evidence="2 4" key="3">
    <citation type="submission" date="2013-04" db="EMBL/GenBank/DDBJ databases">
        <authorList>
            <person name="Chin J."/>
            <person name="Alexander D.H."/>
            <person name="Marks P."/>
            <person name="Korlach J."/>
            <person name="Clum A."/>
            <person name="Copeland A."/>
        </authorList>
    </citation>
    <scope>NUCLEOTIDE SEQUENCE [LARGE SCALE GENOMIC DNA]</scope>
    <source>
        <strain evidence="4">ATCC 35948 / DSM 1279 / VKM B-1258 / 21</strain>
        <strain evidence="2">DSM 1279</strain>
    </source>
</reference>
<dbReference type="KEGG" id="mrb:Mrub_1095"/>
<protein>
    <submittedName>
        <fullName evidence="2">Uncharacterized protein</fullName>
    </submittedName>
</protein>
<reference evidence="1 3" key="1">
    <citation type="journal article" date="2010" name="Stand. Genomic Sci.">
        <title>Complete genome sequence of Meiothermus ruber type strain (21).</title>
        <authorList>
            <person name="Tindall B.J."/>
            <person name="Sikorski J."/>
            <person name="Lucas S."/>
            <person name="Goltsman E."/>
            <person name="Copeland A."/>
            <person name="Glavina Del Rio T."/>
            <person name="Nolan M."/>
            <person name="Tice H."/>
            <person name="Cheng J.F."/>
            <person name="Han C."/>
            <person name="Pitluck S."/>
            <person name="Liolios K."/>
            <person name="Ivanova N."/>
            <person name="Mavromatis K."/>
            <person name="Ovchinnikova G."/>
            <person name="Pati A."/>
            <person name="Fahnrich R."/>
            <person name="Goodwin L."/>
            <person name="Chen A."/>
            <person name="Palaniappan K."/>
            <person name="Land M."/>
            <person name="Hauser L."/>
            <person name="Chang Y.J."/>
            <person name="Jeffries C.D."/>
            <person name="Rohde M."/>
            <person name="Goker M."/>
            <person name="Woyke T."/>
            <person name="Bristow J."/>
            <person name="Eisen J.A."/>
            <person name="Markowitz V."/>
            <person name="Hugenholtz P."/>
            <person name="Kyrpides N.C."/>
            <person name="Klenk H.P."/>
            <person name="Lapidus A."/>
        </authorList>
    </citation>
    <scope>NUCLEOTIDE SEQUENCE [LARGE SCALE GENOMIC DNA]</scope>
    <source>
        <strain evidence="3">ATCC 35948 / DSM 1279 / VKM B-1258 / 21</strain>
        <strain evidence="1">DSM 1279</strain>
    </source>
</reference>
<dbReference type="RefSeq" id="WP_013013378.1">
    <property type="nucleotide sequence ID" value="NC_013946.1"/>
</dbReference>
<dbReference type="EMBL" id="CP001743">
    <property type="protein sequence ID" value="ADD27859.1"/>
    <property type="molecule type" value="Genomic_DNA"/>
</dbReference>
<dbReference type="PATRIC" id="fig|504728.9.peg.1056"/>
<proteinExistence type="predicted"/>
<sequence>MAGSGHTEDILEAHLQAQAGHLRAARPQPHALPALAAFEDLEAALG</sequence>
<accession>D3PQX6</accession>
<keyword evidence="3" id="KW-1185">Reference proteome</keyword>
<evidence type="ECO:0000313" key="2">
    <source>
        <dbReference type="EMBL" id="AGK04326.1"/>
    </source>
</evidence>